<evidence type="ECO:0000313" key="12">
    <source>
        <dbReference type="Proteomes" id="UP000185657"/>
    </source>
</evidence>
<dbReference type="UniPathway" id="UPA00344"/>
<dbReference type="Proteomes" id="UP000185657">
    <property type="component" value="Unassembled WGS sequence"/>
</dbReference>
<evidence type="ECO:0000256" key="3">
    <source>
        <dbReference type="ARBA" id="ARBA00012575"/>
    </source>
</evidence>
<dbReference type="STRING" id="1763535.LPB072_22435"/>
<dbReference type="NCBIfam" id="NF006870">
    <property type="entry name" value="PRK09364.1"/>
    <property type="match status" value="1"/>
</dbReference>
<comment type="similarity">
    <text evidence="7">Belongs to the MoaC family.</text>
</comment>
<dbReference type="PANTHER" id="PTHR22960">
    <property type="entry name" value="MOLYBDOPTERIN COFACTOR SYNTHESIS PROTEIN A"/>
    <property type="match status" value="1"/>
</dbReference>
<dbReference type="PANTHER" id="PTHR22960:SF29">
    <property type="entry name" value="CYCLIC PYRANOPTERIN MONOPHOSPHATE SYNTHASE"/>
    <property type="match status" value="1"/>
</dbReference>
<evidence type="ECO:0000256" key="1">
    <source>
        <dbReference type="ARBA" id="ARBA00001637"/>
    </source>
</evidence>
<evidence type="ECO:0000256" key="8">
    <source>
        <dbReference type="SAM" id="MobiDB-lite"/>
    </source>
</evidence>
<feature type="active site" evidence="7">
    <location>
        <position position="140"/>
    </location>
</feature>
<comment type="catalytic activity">
    <reaction evidence="1 7">
        <text>(8S)-3',8-cyclo-7,8-dihydroguanosine 5'-triphosphate = cyclic pyranopterin phosphate + diphosphate</text>
        <dbReference type="Rhea" id="RHEA:49580"/>
        <dbReference type="ChEBI" id="CHEBI:33019"/>
        <dbReference type="ChEBI" id="CHEBI:59648"/>
        <dbReference type="ChEBI" id="CHEBI:131766"/>
        <dbReference type="EC" id="4.6.1.17"/>
    </reaction>
</comment>
<accession>A0A162YPK6</accession>
<dbReference type="EMBL" id="CP017476">
    <property type="protein sequence ID" value="AOW15152.1"/>
    <property type="molecule type" value="Genomic_DNA"/>
</dbReference>
<comment type="subunit">
    <text evidence="7">Homohexamer; trimer of dimers.</text>
</comment>
<dbReference type="InterPro" id="IPR050105">
    <property type="entry name" value="MoCo_biosynth_MoaA/MoaC"/>
</dbReference>
<dbReference type="Gene3D" id="3.30.70.640">
    <property type="entry name" value="Molybdopterin cofactor biosynthesis C (MoaC) domain"/>
    <property type="match status" value="1"/>
</dbReference>
<dbReference type="KEGG" id="hyl:LPB072_22435"/>
<dbReference type="SUPFAM" id="SSF55040">
    <property type="entry name" value="Molybdenum cofactor biosynthesis protein C, MoaC"/>
    <property type="match status" value="1"/>
</dbReference>
<evidence type="ECO:0000256" key="2">
    <source>
        <dbReference type="ARBA" id="ARBA00005046"/>
    </source>
</evidence>
<sequence length="171" mass="17634">MNPPASPSASDSNSPLTHFDANGQAHMVDVAAKAHTHRIAVAEGRITMEPATLALIQSGTAKKGDVLGIARIAGIQGAKRTSDLIPLCHPIALTRVAVEFEVEPATNSVLCRATAECTGQTGVEMEALSAVSVALLTIYDMCKAADRGMAIGGVRLVEKRGGKSGDFVANG</sequence>
<evidence type="ECO:0000313" key="11">
    <source>
        <dbReference type="EMBL" id="OAD39242.1"/>
    </source>
</evidence>
<keyword evidence="5 7" id="KW-0456">Lyase</keyword>
<feature type="domain" description="Molybdopterin cofactor biosynthesis C (MoaC)" evidence="9">
    <location>
        <begin position="27"/>
        <end position="162"/>
    </location>
</feature>
<evidence type="ECO:0000313" key="13">
    <source>
        <dbReference type="Proteomes" id="UP000185680"/>
    </source>
</evidence>
<comment type="function">
    <text evidence="6 7">Catalyzes the conversion of (8S)-3',8-cyclo-7,8-dihydroguanosine 5'-triphosphate to cyclic pyranopterin monophosphate (cPMP).</text>
</comment>
<evidence type="ECO:0000313" key="10">
    <source>
        <dbReference type="EMBL" id="AOW15152.1"/>
    </source>
</evidence>
<feature type="binding site" evidence="7">
    <location>
        <begin position="125"/>
        <end position="126"/>
    </location>
    <ligand>
        <name>substrate</name>
    </ligand>
</feature>
<evidence type="ECO:0000256" key="6">
    <source>
        <dbReference type="ARBA" id="ARBA00055087"/>
    </source>
</evidence>
<feature type="binding site" evidence="7">
    <location>
        <begin position="87"/>
        <end position="89"/>
    </location>
    <ligand>
        <name>substrate</name>
    </ligand>
</feature>
<dbReference type="InterPro" id="IPR002820">
    <property type="entry name" value="Mopterin_CF_biosynth-C_dom"/>
</dbReference>
<dbReference type="InterPro" id="IPR036522">
    <property type="entry name" value="MoaC_sf"/>
</dbReference>
<dbReference type="AlphaFoldDB" id="A0A162YPK6"/>
<evidence type="ECO:0000256" key="7">
    <source>
        <dbReference type="HAMAP-Rule" id="MF_01224"/>
    </source>
</evidence>
<dbReference type="InterPro" id="IPR047594">
    <property type="entry name" value="MoaC_bact/euk"/>
</dbReference>
<keyword evidence="12" id="KW-1185">Reference proteome</keyword>
<reference evidence="10 13" key="2">
    <citation type="submission" date="2016-10" db="EMBL/GenBank/DDBJ databases">
        <title>Hydorgenophaga sp. LPB0072 isolated from gastropod.</title>
        <authorList>
            <person name="Kim E."/>
            <person name="Yi H."/>
        </authorList>
    </citation>
    <scope>NUCLEOTIDE SEQUENCE [LARGE SCALE GENOMIC DNA]</scope>
    <source>
        <strain evidence="10 13">LPB0072</strain>
    </source>
</reference>
<reference evidence="11 12" key="1">
    <citation type="submission" date="2016-02" db="EMBL/GenBank/DDBJ databases">
        <title>Draft genome sequence of Hydrogenophaga sp. LPB0072.</title>
        <authorList>
            <person name="Shin S.-K."/>
            <person name="Yi H."/>
        </authorList>
    </citation>
    <scope>NUCLEOTIDE SEQUENCE [LARGE SCALE GENOMIC DNA]</scope>
    <source>
        <strain evidence="11 12">LPB0072</strain>
    </source>
</reference>
<evidence type="ECO:0000259" key="9">
    <source>
        <dbReference type="Pfam" id="PF01967"/>
    </source>
</evidence>
<gene>
    <name evidence="7 11" type="primary">moaC</name>
    <name evidence="10" type="ORF">LPB072_22435</name>
    <name evidence="11" type="ORF">LPB72_21820</name>
</gene>
<dbReference type="GO" id="GO:0006777">
    <property type="term" value="P:Mo-molybdopterin cofactor biosynthetic process"/>
    <property type="evidence" value="ECO:0007669"/>
    <property type="project" value="UniProtKB-UniRule"/>
</dbReference>
<organism evidence="10 13">
    <name type="scientific">Hydrogenophaga crassostreae</name>
    <dbReference type="NCBI Taxonomy" id="1763535"/>
    <lineage>
        <taxon>Bacteria</taxon>
        <taxon>Pseudomonadati</taxon>
        <taxon>Pseudomonadota</taxon>
        <taxon>Betaproteobacteria</taxon>
        <taxon>Burkholderiales</taxon>
        <taxon>Comamonadaceae</taxon>
        <taxon>Hydrogenophaga</taxon>
    </lineage>
</organism>
<dbReference type="EMBL" id="LVWD01000043">
    <property type="protein sequence ID" value="OAD39242.1"/>
    <property type="molecule type" value="Genomic_DNA"/>
</dbReference>
<proteinExistence type="inferred from homology"/>
<dbReference type="OrthoDB" id="9794429at2"/>
<protein>
    <recommendedName>
        <fullName evidence="3 7">Cyclic pyranopterin monophosphate synthase</fullName>
        <ecNumber evidence="3 7">4.6.1.17</ecNumber>
    </recommendedName>
    <alternativeName>
        <fullName evidence="7">Molybdenum cofactor biosynthesis protein C</fullName>
    </alternativeName>
</protein>
<dbReference type="InterPro" id="IPR023045">
    <property type="entry name" value="MoaC"/>
</dbReference>
<evidence type="ECO:0000256" key="5">
    <source>
        <dbReference type="ARBA" id="ARBA00023239"/>
    </source>
</evidence>
<keyword evidence="4 7" id="KW-0501">Molybdenum cofactor biosynthesis</keyword>
<dbReference type="NCBIfam" id="TIGR00581">
    <property type="entry name" value="moaC"/>
    <property type="match status" value="1"/>
</dbReference>
<dbReference type="Proteomes" id="UP000185680">
    <property type="component" value="Chromosome"/>
</dbReference>
<comment type="pathway">
    <text evidence="2 7">Cofactor biosynthesis; molybdopterin biosynthesis.</text>
</comment>
<dbReference type="RefSeq" id="WP_066096415.1">
    <property type="nucleotide sequence ID" value="NZ_CP017476.1"/>
</dbReference>
<dbReference type="CDD" id="cd01420">
    <property type="entry name" value="MoaC_PE"/>
    <property type="match status" value="1"/>
</dbReference>
<name>A0A162YPK6_9BURK</name>
<dbReference type="EC" id="4.6.1.17" evidence="3 7"/>
<dbReference type="Pfam" id="PF01967">
    <property type="entry name" value="MoaC"/>
    <property type="match status" value="1"/>
</dbReference>
<evidence type="ECO:0000256" key="4">
    <source>
        <dbReference type="ARBA" id="ARBA00023150"/>
    </source>
</evidence>
<dbReference type="HAMAP" id="MF_01224_B">
    <property type="entry name" value="MoaC_B"/>
    <property type="match status" value="1"/>
</dbReference>
<dbReference type="GO" id="GO:0061799">
    <property type="term" value="F:cyclic pyranopterin monophosphate synthase activity"/>
    <property type="evidence" value="ECO:0007669"/>
    <property type="project" value="UniProtKB-UniRule"/>
</dbReference>
<feature type="region of interest" description="Disordered" evidence="8">
    <location>
        <begin position="1"/>
        <end position="20"/>
    </location>
</feature>